<reference evidence="1 2" key="1">
    <citation type="journal article" date="2019" name="Genome Biol. Evol.">
        <title>Insights into the evolution of the New World diploid cottons (Gossypium, subgenus Houzingenia) based on genome sequencing.</title>
        <authorList>
            <person name="Grover C.E."/>
            <person name="Arick M.A. 2nd"/>
            <person name="Thrash A."/>
            <person name="Conover J.L."/>
            <person name="Sanders W.S."/>
            <person name="Peterson D.G."/>
            <person name="Frelichowski J.E."/>
            <person name="Scheffler J.A."/>
            <person name="Scheffler B.E."/>
            <person name="Wendel J.F."/>
        </authorList>
    </citation>
    <scope>NUCLEOTIDE SEQUENCE [LARGE SCALE GENOMIC DNA]</scope>
    <source>
        <strain evidence="1">157</strain>
        <tissue evidence="1">Leaf</tissue>
    </source>
</reference>
<dbReference type="EMBL" id="JABEZX010211753">
    <property type="protein sequence ID" value="MBA0575549.1"/>
    <property type="molecule type" value="Genomic_DNA"/>
</dbReference>
<sequence length="114" mass="13533">MPEKLGNLVNLRWLLKLINFRAAREFSWRIRTSSMLGSHWSITLPSRCTRRIECCGNLDSENRFPWHLKWSMMSTKSTYDDRIRIGHSSTRNISKRGKIDMIIYLLANRLSFRS</sequence>
<evidence type="ECO:0000313" key="1">
    <source>
        <dbReference type="EMBL" id="MBA0575549.1"/>
    </source>
</evidence>
<organism evidence="1 2">
    <name type="scientific">Gossypium lobatum</name>
    <dbReference type="NCBI Taxonomy" id="34289"/>
    <lineage>
        <taxon>Eukaryota</taxon>
        <taxon>Viridiplantae</taxon>
        <taxon>Streptophyta</taxon>
        <taxon>Embryophyta</taxon>
        <taxon>Tracheophyta</taxon>
        <taxon>Spermatophyta</taxon>
        <taxon>Magnoliopsida</taxon>
        <taxon>eudicotyledons</taxon>
        <taxon>Gunneridae</taxon>
        <taxon>Pentapetalae</taxon>
        <taxon>rosids</taxon>
        <taxon>malvids</taxon>
        <taxon>Malvales</taxon>
        <taxon>Malvaceae</taxon>
        <taxon>Malvoideae</taxon>
        <taxon>Gossypium</taxon>
    </lineage>
</organism>
<name>A0A7J8NF46_9ROSI</name>
<dbReference type="AlphaFoldDB" id="A0A7J8NF46"/>
<proteinExistence type="predicted"/>
<evidence type="ECO:0000313" key="2">
    <source>
        <dbReference type="Proteomes" id="UP000593572"/>
    </source>
</evidence>
<dbReference type="Proteomes" id="UP000593572">
    <property type="component" value="Unassembled WGS sequence"/>
</dbReference>
<gene>
    <name evidence="1" type="ORF">Golob_024753</name>
</gene>
<accession>A0A7J8NF46</accession>
<keyword evidence="2" id="KW-1185">Reference proteome</keyword>
<protein>
    <submittedName>
        <fullName evidence="1">Uncharacterized protein</fullName>
    </submittedName>
</protein>
<comment type="caution">
    <text evidence="1">The sequence shown here is derived from an EMBL/GenBank/DDBJ whole genome shotgun (WGS) entry which is preliminary data.</text>
</comment>